<evidence type="ECO:0000313" key="7">
    <source>
        <dbReference type="EnsemblPlants" id="Pp3c10_19910V3.1"/>
    </source>
</evidence>
<dbReference type="InterPro" id="IPR008271">
    <property type="entry name" value="Ser/Thr_kinase_AS"/>
</dbReference>
<dbReference type="PROSITE" id="PS50011">
    <property type="entry name" value="PROTEIN_KINASE_DOM"/>
    <property type="match status" value="1"/>
</dbReference>
<dbReference type="InterPro" id="IPR001245">
    <property type="entry name" value="Ser-Thr/Tyr_kinase_cat_dom"/>
</dbReference>
<feature type="region of interest" description="Disordered" evidence="3">
    <location>
        <begin position="687"/>
        <end position="711"/>
    </location>
</feature>
<dbReference type="Gramene" id="Pp3c10_19910V3.3">
    <property type="protein sequence ID" value="Pp3c10_19910V3.3"/>
    <property type="gene ID" value="Pp3c10_19910"/>
</dbReference>
<organism evidence="6">
    <name type="scientific">Physcomitrium patens</name>
    <name type="common">Spreading-leaved earth moss</name>
    <name type="synonym">Physcomitrella patens</name>
    <dbReference type="NCBI Taxonomy" id="3218"/>
    <lineage>
        <taxon>Eukaryota</taxon>
        <taxon>Viridiplantae</taxon>
        <taxon>Streptophyta</taxon>
        <taxon>Embryophyta</taxon>
        <taxon>Bryophyta</taxon>
        <taxon>Bryophytina</taxon>
        <taxon>Bryopsida</taxon>
        <taxon>Funariidae</taxon>
        <taxon>Funariales</taxon>
        <taxon>Funariaceae</taxon>
        <taxon>Physcomitrium</taxon>
    </lineage>
</organism>
<gene>
    <name evidence="7" type="primary">LOC112287274</name>
    <name evidence="6" type="ORF">PHYPA_014133</name>
</gene>
<sequence>MFRSLSMRVGSQDFEKLPPMVKALIREAWRTWRWAGENAWMLSSMMAMAQLSEDVGLYSSDSGIDFNKSPSWSQEPDDLCGKIRGGNQGTLVFRGRGMDNISSLLSWFMIFVVGVTTGLFWRATQKLEKSAVTSSSKDIVELEPNMPPSSSSTTLTSNSPRFLRSSTVGAVRAYTLKEMEEMTMNFSKEIGRGGQGVVYFAKSLADELIQRPLAVKRLQNGSNVLLHNVENRSQEVVEKEFWAELSTISRLHHRNLVALLGYCIEGDDLFLVYEYMGAGSLDQYLHIKSKLEPGNGGMVLSWKARMQCAAEVAQGLEYLHSHASPSLVHRDVKSGNILFDEEMHAKLADFGLSKPLPSDHPVTVSTRVRGTHGYVDPVYLHNGTPCDKNDVYSYGVVLLELITGRRAIHQGISLVNWCKDSFFQPDPVIMRHNVRNMVDMCIFRNEYSEEQLHEVVKVAQACVQDRQEDRPSMKDVVVWLHNANGKEVSSSECSSLDTTLDMTSLMSNGSGLSSLTSISHRQLLLRPLPPPQLPTVPSLPIQTSNWLSSYDIIDNTILVRCTVRNNQKIALRCKIWPTPKNFGLNKIEATLNGAFLWKKGLWWYNAKSSREFTVDDDMKLIAEWHVTLRTPPIISRHPLPSHDPRRHQGPFCVEYLALKDEFGRVLIEYEGDRSPLPESLATKRKIPSKTGQYWRDSDRDRDRDHPWTTNTDLTQSGALVCCATPWAT</sequence>
<evidence type="ECO:0000256" key="1">
    <source>
        <dbReference type="ARBA" id="ARBA00022741"/>
    </source>
</evidence>
<dbReference type="EnsemblPlants" id="Pp3c10_19910V3.1">
    <property type="protein sequence ID" value="Pp3c10_19910V3.1"/>
    <property type="gene ID" value="Pp3c10_19910"/>
</dbReference>
<dbReference type="Gene3D" id="1.10.510.10">
    <property type="entry name" value="Transferase(Phosphotransferase) domain 1"/>
    <property type="match status" value="1"/>
</dbReference>
<reference evidence="6 8" key="2">
    <citation type="journal article" date="2018" name="Plant J.">
        <title>The Physcomitrella patens chromosome-scale assembly reveals moss genome structure and evolution.</title>
        <authorList>
            <person name="Lang D."/>
            <person name="Ullrich K.K."/>
            <person name="Murat F."/>
            <person name="Fuchs J."/>
            <person name="Jenkins J."/>
            <person name="Haas F.B."/>
            <person name="Piednoel M."/>
            <person name="Gundlach H."/>
            <person name="Van Bel M."/>
            <person name="Meyberg R."/>
            <person name="Vives C."/>
            <person name="Morata J."/>
            <person name="Symeonidi A."/>
            <person name="Hiss M."/>
            <person name="Muchero W."/>
            <person name="Kamisugi Y."/>
            <person name="Saleh O."/>
            <person name="Blanc G."/>
            <person name="Decker E.L."/>
            <person name="van Gessel N."/>
            <person name="Grimwood J."/>
            <person name="Hayes R.D."/>
            <person name="Graham S.W."/>
            <person name="Gunter L.E."/>
            <person name="McDaniel S.F."/>
            <person name="Hoernstein S.N.W."/>
            <person name="Larsson A."/>
            <person name="Li F.W."/>
            <person name="Perroud P.F."/>
            <person name="Phillips J."/>
            <person name="Ranjan P."/>
            <person name="Rokshar D.S."/>
            <person name="Rothfels C.J."/>
            <person name="Schneider L."/>
            <person name="Shu S."/>
            <person name="Stevenson D.W."/>
            <person name="Thummler F."/>
            <person name="Tillich M."/>
            <person name="Villarreal Aguilar J.C."/>
            <person name="Widiez T."/>
            <person name="Wong G.K."/>
            <person name="Wymore A."/>
            <person name="Zhang Y."/>
            <person name="Zimmer A.D."/>
            <person name="Quatrano R.S."/>
            <person name="Mayer K.F.X."/>
            <person name="Goodstein D."/>
            <person name="Casacuberta J.M."/>
            <person name="Vandepoele K."/>
            <person name="Reski R."/>
            <person name="Cuming A.C."/>
            <person name="Tuskan G.A."/>
            <person name="Maumus F."/>
            <person name="Salse J."/>
            <person name="Schmutz J."/>
            <person name="Rensing S.A."/>
        </authorList>
    </citation>
    <scope>NUCLEOTIDE SEQUENCE [LARGE SCALE GENOMIC DNA]</scope>
    <source>
        <strain evidence="7 8">cv. Gransden 2004</strain>
    </source>
</reference>
<dbReference type="Proteomes" id="UP000006727">
    <property type="component" value="Chromosome 10"/>
</dbReference>
<dbReference type="InterPro" id="IPR011009">
    <property type="entry name" value="Kinase-like_dom_sf"/>
</dbReference>
<keyword evidence="4" id="KW-1133">Transmembrane helix</keyword>
<keyword evidence="2" id="KW-0067">ATP-binding</keyword>
<dbReference type="InterPro" id="IPR000719">
    <property type="entry name" value="Prot_kinase_dom"/>
</dbReference>
<dbReference type="PANTHER" id="PTHR47989">
    <property type="entry name" value="OS01G0750732 PROTEIN"/>
    <property type="match status" value="1"/>
</dbReference>
<dbReference type="EnsemblPlants" id="Pp3c10_19910V3.2">
    <property type="protein sequence ID" value="Pp3c10_19910V3.2"/>
    <property type="gene ID" value="Pp3c10_19910"/>
</dbReference>
<dbReference type="RefSeq" id="XP_024385905.1">
    <property type="nucleotide sequence ID" value="XM_024530137.2"/>
</dbReference>
<evidence type="ECO:0000256" key="3">
    <source>
        <dbReference type="SAM" id="MobiDB-lite"/>
    </source>
</evidence>
<dbReference type="GO" id="GO:0007165">
    <property type="term" value="P:signal transduction"/>
    <property type="evidence" value="ECO:0000318"/>
    <property type="project" value="GO_Central"/>
</dbReference>
<evidence type="ECO:0000259" key="5">
    <source>
        <dbReference type="PROSITE" id="PS50011"/>
    </source>
</evidence>
<proteinExistence type="predicted"/>
<keyword evidence="4" id="KW-0812">Transmembrane</keyword>
<dbReference type="GO" id="GO:0005886">
    <property type="term" value="C:plasma membrane"/>
    <property type="evidence" value="ECO:0000318"/>
    <property type="project" value="GO_Central"/>
</dbReference>
<evidence type="ECO:0000256" key="4">
    <source>
        <dbReference type="SAM" id="Phobius"/>
    </source>
</evidence>
<feature type="transmembrane region" description="Helical" evidence="4">
    <location>
        <begin position="104"/>
        <end position="121"/>
    </location>
</feature>
<dbReference type="PROSITE" id="PS00108">
    <property type="entry name" value="PROTEIN_KINASE_ST"/>
    <property type="match status" value="1"/>
</dbReference>
<evidence type="ECO:0000313" key="8">
    <source>
        <dbReference type="Proteomes" id="UP000006727"/>
    </source>
</evidence>
<dbReference type="SMART" id="SM00220">
    <property type="entry name" value="S_TKc"/>
    <property type="match status" value="1"/>
</dbReference>
<dbReference type="EMBL" id="ABEU02000010">
    <property type="protein sequence ID" value="PNR47013.1"/>
    <property type="molecule type" value="Genomic_DNA"/>
</dbReference>
<dbReference type="SUPFAM" id="SSF56112">
    <property type="entry name" value="Protein kinase-like (PK-like)"/>
    <property type="match status" value="1"/>
</dbReference>
<dbReference type="EnsemblPlants" id="Pp3c10_19910V3.3">
    <property type="protein sequence ID" value="Pp3c10_19910V3.3"/>
    <property type="gene ID" value="Pp3c10_19910"/>
</dbReference>
<dbReference type="PaxDb" id="3218-PP1S67_138V6.1"/>
<dbReference type="FunFam" id="1.10.510.10:FF:001439">
    <property type="entry name" value="Predicted protein"/>
    <property type="match status" value="1"/>
</dbReference>
<dbReference type="Gramene" id="Pp3c10_19910V3.1">
    <property type="protein sequence ID" value="Pp3c10_19910V3.1"/>
    <property type="gene ID" value="Pp3c10_19910"/>
</dbReference>
<dbReference type="FunFam" id="3.30.200.20:FF:001073">
    <property type="entry name" value="Predicted protein"/>
    <property type="match status" value="1"/>
</dbReference>
<protein>
    <recommendedName>
        <fullName evidence="5">Protein kinase domain-containing protein</fullName>
    </recommendedName>
</protein>
<feature type="domain" description="Protein kinase" evidence="5">
    <location>
        <begin position="184"/>
        <end position="484"/>
    </location>
</feature>
<keyword evidence="1" id="KW-0547">Nucleotide-binding</keyword>
<dbReference type="GO" id="GO:0004672">
    <property type="term" value="F:protein kinase activity"/>
    <property type="evidence" value="ECO:0000318"/>
    <property type="project" value="GO_Central"/>
</dbReference>
<dbReference type="AlphaFoldDB" id="A0A2K1JZR3"/>
<dbReference type="OrthoDB" id="4062651at2759"/>
<dbReference type="Pfam" id="PF07714">
    <property type="entry name" value="PK_Tyr_Ser-Thr"/>
    <property type="match status" value="1"/>
</dbReference>
<dbReference type="KEGG" id="ppp:112287274"/>
<evidence type="ECO:0000313" key="6">
    <source>
        <dbReference type="EMBL" id="PNR47013.1"/>
    </source>
</evidence>
<dbReference type="GO" id="GO:0005524">
    <property type="term" value="F:ATP binding"/>
    <property type="evidence" value="ECO:0007669"/>
    <property type="project" value="UniProtKB-KW"/>
</dbReference>
<dbReference type="Gene3D" id="3.30.200.20">
    <property type="entry name" value="Phosphorylase Kinase, domain 1"/>
    <property type="match status" value="1"/>
</dbReference>
<dbReference type="STRING" id="3218.A0A2K1JZR3"/>
<dbReference type="GeneID" id="112287274"/>
<name>A0A2K1JZR3_PHYPA</name>
<accession>A0A2K1JZR3</accession>
<dbReference type="PANTHER" id="PTHR47989:SF47">
    <property type="entry name" value="SERINE_THREONINE-PROTEIN KINASE PBL28-RELATED"/>
    <property type="match status" value="1"/>
</dbReference>
<feature type="compositionally biased region" description="Basic and acidic residues" evidence="3">
    <location>
        <begin position="695"/>
        <end position="706"/>
    </location>
</feature>
<keyword evidence="8" id="KW-1185">Reference proteome</keyword>
<dbReference type="Gramene" id="Pp3c10_19910V3.2">
    <property type="protein sequence ID" value="Pp3c10_19910V3.2"/>
    <property type="gene ID" value="Pp3c10_19910"/>
</dbReference>
<evidence type="ECO:0000256" key="2">
    <source>
        <dbReference type="ARBA" id="ARBA00022840"/>
    </source>
</evidence>
<reference evidence="6 8" key="1">
    <citation type="journal article" date="2008" name="Science">
        <title>The Physcomitrella genome reveals evolutionary insights into the conquest of land by plants.</title>
        <authorList>
            <person name="Rensing S."/>
            <person name="Lang D."/>
            <person name="Zimmer A."/>
            <person name="Terry A."/>
            <person name="Salamov A."/>
            <person name="Shapiro H."/>
            <person name="Nishiyama T."/>
            <person name="Perroud P.-F."/>
            <person name="Lindquist E."/>
            <person name="Kamisugi Y."/>
            <person name="Tanahashi T."/>
            <person name="Sakakibara K."/>
            <person name="Fujita T."/>
            <person name="Oishi K."/>
            <person name="Shin-I T."/>
            <person name="Kuroki Y."/>
            <person name="Toyoda A."/>
            <person name="Suzuki Y."/>
            <person name="Hashimoto A."/>
            <person name="Yamaguchi K."/>
            <person name="Sugano A."/>
            <person name="Kohara Y."/>
            <person name="Fujiyama A."/>
            <person name="Anterola A."/>
            <person name="Aoki S."/>
            <person name="Ashton N."/>
            <person name="Barbazuk W.B."/>
            <person name="Barker E."/>
            <person name="Bennetzen J."/>
            <person name="Bezanilla M."/>
            <person name="Blankenship R."/>
            <person name="Cho S.H."/>
            <person name="Dutcher S."/>
            <person name="Estelle M."/>
            <person name="Fawcett J.A."/>
            <person name="Gundlach H."/>
            <person name="Hanada K."/>
            <person name="Heyl A."/>
            <person name="Hicks K.A."/>
            <person name="Hugh J."/>
            <person name="Lohr M."/>
            <person name="Mayer K."/>
            <person name="Melkozernov A."/>
            <person name="Murata T."/>
            <person name="Nelson D."/>
            <person name="Pils B."/>
            <person name="Prigge M."/>
            <person name="Reiss B."/>
            <person name="Renner T."/>
            <person name="Rombauts S."/>
            <person name="Rushton P."/>
            <person name="Sanderfoot A."/>
            <person name="Schween G."/>
            <person name="Shiu S.-H."/>
            <person name="Stueber K."/>
            <person name="Theodoulou F.L."/>
            <person name="Tu H."/>
            <person name="Van de Peer Y."/>
            <person name="Verrier P.J."/>
            <person name="Waters E."/>
            <person name="Wood A."/>
            <person name="Yang L."/>
            <person name="Cove D."/>
            <person name="Cuming A."/>
            <person name="Hasebe M."/>
            <person name="Lucas S."/>
            <person name="Mishler D.B."/>
            <person name="Reski R."/>
            <person name="Grigoriev I."/>
            <person name="Quatrano R.S."/>
            <person name="Boore J.L."/>
        </authorList>
    </citation>
    <scope>NUCLEOTIDE SEQUENCE [LARGE SCALE GENOMIC DNA]</scope>
    <source>
        <strain evidence="7 8">cv. Gransden 2004</strain>
    </source>
</reference>
<keyword evidence="4" id="KW-0472">Membrane</keyword>
<reference evidence="7" key="3">
    <citation type="submission" date="2020-12" db="UniProtKB">
        <authorList>
            <consortium name="EnsemblPlants"/>
        </authorList>
    </citation>
    <scope>IDENTIFICATION</scope>
</reference>